<keyword evidence="3 7" id="KW-0288">FMN</keyword>
<dbReference type="EC" id="2.5.1.129" evidence="7"/>
<dbReference type="SUPFAM" id="SSF52507">
    <property type="entry name" value="Homo-oligomeric flavin-containing Cys decarboxylases, HFCD"/>
    <property type="match status" value="1"/>
</dbReference>
<feature type="binding site" evidence="7">
    <location>
        <begin position="113"/>
        <end position="116"/>
    </location>
    <ligand>
        <name>FMN</name>
        <dbReference type="ChEBI" id="CHEBI:58210"/>
    </ligand>
</feature>
<feature type="domain" description="Flavoprotein" evidence="8">
    <location>
        <begin position="9"/>
        <end position="199"/>
    </location>
</feature>
<dbReference type="GO" id="GO:0106141">
    <property type="term" value="F:flavin prenyltransferase activity"/>
    <property type="evidence" value="ECO:0007669"/>
    <property type="project" value="UniProtKB-EC"/>
</dbReference>
<feature type="binding site" evidence="7">
    <location>
        <position position="42"/>
    </location>
    <ligand>
        <name>FMN</name>
        <dbReference type="ChEBI" id="CHEBI:58210"/>
    </ligand>
</feature>
<dbReference type="RefSeq" id="WP_130600859.1">
    <property type="nucleotide sequence ID" value="NZ_CP036200.1"/>
</dbReference>
<dbReference type="Pfam" id="PF02441">
    <property type="entry name" value="Flavoprotein"/>
    <property type="match status" value="1"/>
</dbReference>
<feature type="binding site" evidence="7">
    <location>
        <position position="178"/>
    </location>
    <ligand>
        <name>dimethylallyl phosphate</name>
        <dbReference type="ChEBI" id="CHEBI:88052"/>
    </ligand>
</feature>
<protein>
    <recommendedName>
        <fullName evidence="7">Flavin prenyltransferase UbiX</fullName>
        <ecNumber evidence="7">2.5.1.129</ecNumber>
    </recommendedName>
</protein>
<dbReference type="OrthoDB" id="9781577at2"/>
<evidence type="ECO:0000256" key="7">
    <source>
        <dbReference type="HAMAP-Rule" id="MF_01984"/>
    </source>
</evidence>
<dbReference type="FunFam" id="3.40.50.1950:FF:000001">
    <property type="entry name" value="Flavin prenyltransferase UbiX"/>
    <property type="match status" value="1"/>
</dbReference>
<evidence type="ECO:0000313" key="10">
    <source>
        <dbReference type="Proteomes" id="UP000291106"/>
    </source>
</evidence>
<evidence type="ECO:0000256" key="5">
    <source>
        <dbReference type="ARBA" id="ARBA00050612"/>
    </source>
</evidence>
<dbReference type="KEGG" id="smai:EXU30_13475"/>
<keyword evidence="2 7" id="KW-0285">Flavoprotein</keyword>
<sequence length="221" mass="23641">MGYRKADKAISLAWTGASGAPYGLKLLSCLLAADYQVFLMISSAARVVLATEHGLQLSANSDKAQAQLMAHLSEDMPSQQGLGELVVLGKDEWFSPPASGSAAPKQMVVCPCSTGTLAAIATGMSNNLLERAADVVIKERGQLILVPRETPFSAIHLEHMLSLTRNGATIMPAAPGFYHNPKSVEDLVDFMVSRILDHLGIAHSLTSRWGYGQSQAHDIEN</sequence>
<dbReference type="AlphaFoldDB" id="A0A411PJJ7"/>
<dbReference type="Gene3D" id="3.40.50.1950">
    <property type="entry name" value="Flavin prenyltransferase-like"/>
    <property type="match status" value="1"/>
</dbReference>
<comment type="similarity">
    <text evidence="6 7">Belongs to the UbiX/PAD1 family.</text>
</comment>
<evidence type="ECO:0000256" key="4">
    <source>
        <dbReference type="ARBA" id="ARBA00022679"/>
    </source>
</evidence>
<evidence type="ECO:0000259" key="8">
    <source>
        <dbReference type="Pfam" id="PF02441"/>
    </source>
</evidence>
<feature type="binding site" evidence="7">
    <location>
        <position position="148"/>
    </location>
    <ligand>
        <name>FMN</name>
        <dbReference type="ChEBI" id="CHEBI:58210"/>
    </ligand>
</feature>
<comment type="caution">
    <text evidence="7">Lacks conserved residue(s) required for the propagation of feature annotation.</text>
</comment>
<name>A0A411PJJ7_9GAMM</name>
<evidence type="ECO:0000256" key="6">
    <source>
        <dbReference type="ARBA" id="ARBA00060793"/>
    </source>
</evidence>
<proteinExistence type="inferred from homology"/>
<dbReference type="InterPro" id="IPR036551">
    <property type="entry name" value="Flavin_trans-like"/>
</dbReference>
<dbReference type="HAMAP" id="MF_01984">
    <property type="entry name" value="ubiX_pad"/>
    <property type="match status" value="1"/>
</dbReference>
<comment type="catalytic activity">
    <reaction evidence="5 7">
        <text>dimethylallyl phosphate + FMNH2 = prenylated FMNH2 + phosphate</text>
        <dbReference type="Rhea" id="RHEA:37743"/>
        <dbReference type="ChEBI" id="CHEBI:43474"/>
        <dbReference type="ChEBI" id="CHEBI:57618"/>
        <dbReference type="ChEBI" id="CHEBI:87467"/>
        <dbReference type="ChEBI" id="CHEBI:88052"/>
        <dbReference type="EC" id="2.5.1.129"/>
    </reaction>
</comment>
<evidence type="ECO:0000256" key="2">
    <source>
        <dbReference type="ARBA" id="ARBA00022630"/>
    </source>
</evidence>
<keyword evidence="10" id="KW-1185">Reference proteome</keyword>
<dbReference type="GO" id="GO:0016831">
    <property type="term" value="F:carboxy-lyase activity"/>
    <property type="evidence" value="ECO:0007669"/>
    <property type="project" value="TreeGrafter"/>
</dbReference>
<evidence type="ECO:0000256" key="1">
    <source>
        <dbReference type="ARBA" id="ARBA00022602"/>
    </source>
</evidence>
<dbReference type="EMBL" id="CP036200">
    <property type="protein sequence ID" value="QBF83592.1"/>
    <property type="molecule type" value="Genomic_DNA"/>
</dbReference>
<accession>A0A411PJJ7</accession>
<feature type="binding site" evidence="7">
    <location>
        <position position="194"/>
    </location>
    <ligand>
        <name>dimethylallyl phosphate</name>
        <dbReference type="ChEBI" id="CHEBI:88052"/>
    </ligand>
</feature>
<dbReference type="InterPro" id="IPR003382">
    <property type="entry name" value="Flavoprotein"/>
</dbReference>
<dbReference type="InterPro" id="IPR004507">
    <property type="entry name" value="UbiX-like"/>
</dbReference>
<evidence type="ECO:0000256" key="3">
    <source>
        <dbReference type="ARBA" id="ARBA00022643"/>
    </source>
</evidence>
<keyword evidence="4 7" id="KW-0808">Transferase</keyword>
<keyword evidence="1 7" id="KW-0637">Prenyltransferase</keyword>
<dbReference type="PANTHER" id="PTHR43374:SF1">
    <property type="entry name" value="FLAVIN PRENYLTRANSFERASE PAD1, MITOCHONDRIAL"/>
    <property type="match status" value="1"/>
</dbReference>
<dbReference type="Proteomes" id="UP000291106">
    <property type="component" value="Chromosome"/>
</dbReference>
<reference evidence="9 10" key="1">
    <citation type="submission" date="2019-02" db="EMBL/GenBank/DDBJ databases">
        <title>Shewanella sp. D4-2 isolated from Dokdo Island.</title>
        <authorList>
            <person name="Baek K."/>
        </authorList>
    </citation>
    <scope>NUCLEOTIDE SEQUENCE [LARGE SCALE GENOMIC DNA]</scope>
    <source>
        <strain evidence="9 10">D4-2</strain>
    </source>
</reference>
<evidence type="ECO:0000313" key="9">
    <source>
        <dbReference type="EMBL" id="QBF83592.1"/>
    </source>
</evidence>
<gene>
    <name evidence="7" type="primary">ubiX</name>
    <name evidence="9" type="ORF">EXU30_13475</name>
</gene>
<organism evidence="9 10">
    <name type="scientific">Shewanella maritima</name>
    <dbReference type="NCBI Taxonomy" id="2520507"/>
    <lineage>
        <taxon>Bacteria</taxon>
        <taxon>Pseudomonadati</taxon>
        <taxon>Pseudomonadota</taxon>
        <taxon>Gammaproteobacteria</taxon>
        <taxon>Alteromonadales</taxon>
        <taxon>Shewanellaceae</taxon>
        <taxon>Shewanella</taxon>
    </lineage>
</organism>
<dbReference type="NCBIfam" id="TIGR00421">
    <property type="entry name" value="ubiX_pad"/>
    <property type="match status" value="1"/>
</dbReference>
<feature type="binding site" evidence="7">
    <location>
        <begin position="16"/>
        <end position="18"/>
    </location>
    <ligand>
        <name>FMN</name>
        <dbReference type="ChEBI" id="CHEBI:58210"/>
    </ligand>
</feature>
<dbReference type="PANTHER" id="PTHR43374">
    <property type="entry name" value="FLAVIN PRENYLTRANSFERASE"/>
    <property type="match status" value="1"/>
</dbReference>
<comment type="function">
    <text evidence="7">Flavin prenyltransferase that catalyzes the synthesis of the prenylated FMN cofactor (prenyl-FMN) for 4-hydroxy-3-polyprenylbenzoic acid decarboxylase UbiD. The prenyltransferase is metal-independent and links a dimethylallyl moiety from dimethylallyl monophosphate (DMAP) to the flavin N5 and C6 atoms of FMN.</text>
</comment>